<dbReference type="InterPro" id="IPR036259">
    <property type="entry name" value="MFS_trans_sf"/>
</dbReference>
<evidence type="ECO:0000259" key="9">
    <source>
        <dbReference type="PROSITE" id="PS50850"/>
    </source>
</evidence>
<dbReference type="Pfam" id="PF07690">
    <property type="entry name" value="MFS_1"/>
    <property type="match status" value="1"/>
</dbReference>
<dbReference type="EMBL" id="CP012523">
    <property type="protein sequence ID" value="ALC39779.1"/>
    <property type="molecule type" value="Genomic_DNA"/>
</dbReference>
<feature type="transmembrane region" description="Helical" evidence="8">
    <location>
        <begin position="83"/>
        <end position="101"/>
    </location>
</feature>
<dbReference type="PANTHER" id="PTHR11662">
    <property type="entry name" value="SOLUTE CARRIER FAMILY 17"/>
    <property type="match status" value="1"/>
</dbReference>
<feature type="transmembrane region" description="Helical" evidence="8">
    <location>
        <begin position="285"/>
        <end position="307"/>
    </location>
</feature>
<keyword evidence="5 8" id="KW-1133">Transmembrane helix</keyword>
<dbReference type="GO" id="GO:0016020">
    <property type="term" value="C:membrane"/>
    <property type="evidence" value="ECO:0007669"/>
    <property type="project" value="UniProtKB-SubCell"/>
</dbReference>
<feature type="transmembrane region" description="Helical" evidence="8">
    <location>
        <begin position="371"/>
        <end position="389"/>
    </location>
</feature>
<dbReference type="AlphaFoldDB" id="A0A0M3QU02"/>
<dbReference type="STRING" id="30019.A0A0M3QU02"/>
<feature type="region of interest" description="Disordered" evidence="7">
    <location>
        <begin position="465"/>
        <end position="487"/>
    </location>
</feature>
<dbReference type="Proteomes" id="UP000494163">
    <property type="component" value="Chromosome 2L"/>
</dbReference>
<protein>
    <submittedName>
        <fullName evidence="10">CG9254</fullName>
    </submittedName>
</protein>
<feature type="transmembrane region" description="Helical" evidence="8">
    <location>
        <begin position="314"/>
        <end position="335"/>
    </location>
</feature>
<feature type="transmembrane region" description="Helical" evidence="8">
    <location>
        <begin position="179"/>
        <end position="197"/>
    </location>
</feature>
<keyword evidence="2" id="KW-0813">Transport</keyword>
<reference evidence="10 11" key="1">
    <citation type="submission" date="2015-08" db="EMBL/GenBank/DDBJ databases">
        <title>Ancestral chromatin configuration constrains chromatin evolution on differentiating sex chromosomes in Drosophila.</title>
        <authorList>
            <person name="Zhou Q."/>
            <person name="Bachtrog D."/>
        </authorList>
    </citation>
    <scope>NUCLEOTIDE SEQUENCE [LARGE SCALE GENOMIC DNA]</scope>
    <source>
        <tissue evidence="10">Whole larvae</tissue>
    </source>
</reference>
<dbReference type="PANTHER" id="PTHR11662:SF415">
    <property type="entry name" value="AT30085P-RELATED"/>
    <property type="match status" value="1"/>
</dbReference>
<organism evidence="10 11">
    <name type="scientific">Drosophila busckii</name>
    <name type="common">Fruit fly</name>
    <dbReference type="NCBI Taxonomy" id="30019"/>
    <lineage>
        <taxon>Eukaryota</taxon>
        <taxon>Metazoa</taxon>
        <taxon>Ecdysozoa</taxon>
        <taxon>Arthropoda</taxon>
        <taxon>Hexapoda</taxon>
        <taxon>Insecta</taxon>
        <taxon>Pterygota</taxon>
        <taxon>Neoptera</taxon>
        <taxon>Endopterygota</taxon>
        <taxon>Diptera</taxon>
        <taxon>Brachycera</taxon>
        <taxon>Muscomorpha</taxon>
        <taxon>Ephydroidea</taxon>
        <taxon>Drosophilidae</taxon>
        <taxon>Drosophila</taxon>
    </lineage>
</organism>
<keyword evidence="4" id="KW-0769">Symport</keyword>
<evidence type="ECO:0000256" key="5">
    <source>
        <dbReference type="ARBA" id="ARBA00022989"/>
    </source>
</evidence>
<dbReference type="InterPro" id="IPR020846">
    <property type="entry name" value="MFS_dom"/>
</dbReference>
<evidence type="ECO:0000256" key="2">
    <source>
        <dbReference type="ARBA" id="ARBA00022448"/>
    </source>
</evidence>
<evidence type="ECO:0000256" key="1">
    <source>
        <dbReference type="ARBA" id="ARBA00004141"/>
    </source>
</evidence>
<dbReference type="GO" id="GO:0015293">
    <property type="term" value="F:symporter activity"/>
    <property type="evidence" value="ECO:0007669"/>
    <property type="project" value="UniProtKB-KW"/>
</dbReference>
<feature type="transmembrane region" description="Helical" evidence="8">
    <location>
        <begin position="113"/>
        <end position="135"/>
    </location>
</feature>
<sequence>MDHQPEWGRKLSKCCLIPQRIILAFMCFWAIVICYATRVCLSHVVTVIVVKQNVTDKDTVCPREDTNDDSHDKDAVYEWSSNVVGLLLGVFFGTYVLLHIPGGLLSDKYGGKWVLFISMVVGAISVMLSPISITMVDKDELPWALVVMRTFLGASQGPLYPAVSSILSSWVPAKERGKLAAVTLGAGAFGSILSNSLSGVLLDKFDWPYTFYCFGMLNLIWCIPFGFMCFNYPATHPYLSEKEYNYLKGEMDTLERKIKPMPPWCAIFKSPAVWVMIIAQVGHDWGLFVILIDLPLYFSNVIGIPIMKNGFYSALPFLALWISTIICGFLADIIIKKEWLKINTQRIVFTVISSWAPGLLMVAASYAKCNIWLTVLLFTICLATMGPYYSGLKLTPLDLSPNYAGTLTAITNGIGSITGYLAPQAVGIIAKDSTLAQWRIVFWLSFGILFVTAIPFIFWGTGEKQDFDSVGDAKKEDKPKEEKPKTG</sequence>
<dbReference type="OMA" id="WISTIIC"/>
<dbReference type="InterPro" id="IPR011701">
    <property type="entry name" value="MFS"/>
</dbReference>
<evidence type="ECO:0000256" key="7">
    <source>
        <dbReference type="SAM" id="MobiDB-lite"/>
    </source>
</evidence>
<dbReference type="GO" id="GO:0006820">
    <property type="term" value="P:monoatomic anion transport"/>
    <property type="evidence" value="ECO:0007669"/>
    <property type="project" value="TreeGrafter"/>
</dbReference>
<dbReference type="OrthoDB" id="2985014at2759"/>
<feature type="transmembrane region" description="Helical" evidence="8">
    <location>
        <begin position="441"/>
        <end position="459"/>
    </location>
</feature>
<evidence type="ECO:0000313" key="11">
    <source>
        <dbReference type="Proteomes" id="UP000494163"/>
    </source>
</evidence>
<feature type="domain" description="Major facilitator superfamily (MFS) profile" evidence="9">
    <location>
        <begin position="22"/>
        <end position="464"/>
    </location>
</feature>
<evidence type="ECO:0000256" key="6">
    <source>
        <dbReference type="ARBA" id="ARBA00023136"/>
    </source>
</evidence>
<evidence type="ECO:0000256" key="3">
    <source>
        <dbReference type="ARBA" id="ARBA00022692"/>
    </source>
</evidence>
<feature type="transmembrane region" description="Helical" evidence="8">
    <location>
        <begin position="209"/>
        <end position="232"/>
    </location>
</feature>
<gene>
    <name evidence="10" type="ORF">Dbus_chr2Lg1864</name>
</gene>
<evidence type="ECO:0000256" key="8">
    <source>
        <dbReference type="SAM" id="Phobius"/>
    </source>
</evidence>
<dbReference type="PROSITE" id="PS50850">
    <property type="entry name" value="MFS"/>
    <property type="match status" value="1"/>
</dbReference>
<feature type="transmembrane region" description="Helical" evidence="8">
    <location>
        <begin position="409"/>
        <end position="429"/>
    </location>
</feature>
<keyword evidence="11" id="KW-1185">Reference proteome</keyword>
<evidence type="ECO:0000256" key="4">
    <source>
        <dbReference type="ARBA" id="ARBA00022847"/>
    </source>
</evidence>
<dbReference type="Gene3D" id="1.20.1250.20">
    <property type="entry name" value="MFS general substrate transporter like domains"/>
    <property type="match status" value="2"/>
</dbReference>
<feature type="transmembrane region" description="Helical" evidence="8">
    <location>
        <begin position="21"/>
        <end position="50"/>
    </location>
</feature>
<keyword evidence="6 8" id="KW-0472">Membrane</keyword>
<proteinExistence type="predicted"/>
<feature type="transmembrane region" description="Helical" evidence="8">
    <location>
        <begin position="141"/>
        <end position="167"/>
    </location>
</feature>
<name>A0A0M3QU02_DROBS</name>
<dbReference type="SUPFAM" id="SSF103473">
    <property type="entry name" value="MFS general substrate transporter"/>
    <property type="match status" value="1"/>
</dbReference>
<dbReference type="InterPro" id="IPR050382">
    <property type="entry name" value="MFS_Na/Anion_cotransporter"/>
</dbReference>
<evidence type="ECO:0000313" key="10">
    <source>
        <dbReference type="EMBL" id="ALC39779.1"/>
    </source>
</evidence>
<dbReference type="FunFam" id="1.20.1250.20:FF:000003">
    <property type="entry name" value="Solute carrier family 17 member 3"/>
    <property type="match status" value="1"/>
</dbReference>
<accession>A0A0M3QU02</accession>
<keyword evidence="3 8" id="KW-0812">Transmembrane</keyword>
<comment type="subcellular location">
    <subcellularLocation>
        <location evidence="1">Membrane</location>
        <topology evidence="1">Multi-pass membrane protein</topology>
    </subcellularLocation>
</comment>
<dbReference type="FunFam" id="1.20.1250.20:FF:000423">
    <property type="entry name" value="Putative inorganic phosphate cotransporter-like Protein"/>
    <property type="match status" value="1"/>
</dbReference>